<keyword evidence="4 6" id="KW-0067">ATP-binding</keyword>
<dbReference type="Pfam" id="PF00005">
    <property type="entry name" value="ABC_tran"/>
    <property type="match status" value="1"/>
</dbReference>
<dbReference type="AlphaFoldDB" id="A0AA46TK58"/>
<organism evidence="6 7">
    <name type="scientific">Solicola gregarius</name>
    <dbReference type="NCBI Taxonomy" id="2908642"/>
    <lineage>
        <taxon>Bacteria</taxon>
        <taxon>Bacillati</taxon>
        <taxon>Actinomycetota</taxon>
        <taxon>Actinomycetes</taxon>
        <taxon>Propionibacteriales</taxon>
        <taxon>Nocardioidaceae</taxon>
        <taxon>Solicola</taxon>
    </lineage>
</organism>
<dbReference type="InterPro" id="IPR003593">
    <property type="entry name" value="AAA+_ATPase"/>
</dbReference>
<sequence length="259" mass="28198">MSGDAKARGADAVLELDSVTKTFTSGWGRGRTVLTAMNELSFSIGIGETLGLVGESGSGKSTTGLVALGLVKPSSGSVRFDGEEYAKARNRAGKIQAVLQNPHWSLNPRMYAGDSIAEPLATVQRNGLHDHRDAVIEMLDQVGLDDTFADRYPHELSGGQRQRVAIARALITHPRFIVFDEAVSALDVSVQAQILNLISDLQTEHQFGALFISHDLAAVRYIAHRVAVMRAGSIVELADTRRFYETPEHEYSRQLLEAL</sequence>
<dbReference type="InterPro" id="IPR027417">
    <property type="entry name" value="P-loop_NTPase"/>
</dbReference>
<dbReference type="GO" id="GO:0005524">
    <property type="term" value="F:ATP binding"/>
    <property type="evidence" value="ECO:0007669"/>
    <property type="project" value="UniProtKB-KW"/>
</dbReference>
<accession>A0AA46TK58</accession>
<name>A0AA46TK58_9ACTN</name>
<keyword evidence="2" id="KW-0813">Transport</keyword>
<comment type="similarity">
    <text evidence="1">Belongs to the ABC transporter superfamily.</text>
</comment>
<dbReference type="InterPro" id="IPR017871">
    <property type="entry name" value="ABC_transporter-like_CS"/>
</dbReference>
<protein>
    <submittedName>
        <fullName evidence="6">ABC transporter ATP-binding protein</fullName>
    </submittedName>
</protein>
<dbReference type="PROSITE" id="PS50893">
    <property type="entry name" value="ABC_TRANSPORTER_2"/>
    <property type="match status" value="1"/>
</dbReference>
<proteinExistence type="inferred from homology"/>
<dbReference type="Gene3D" id="3.40.50.300">
    <property type="entry name" value="P-loop containing nucleotide triphosphate hydrolases"/>
    <property type="match status" value="1"/>
</dbReference>
<keyword evidence="3" id="KW-0547">Nucleotide-binding</keyword>
<dbReference type="InterPro" id="IPR050319">
    <property type="entry name" value="ABC_transp_ATP-bind"/>
</dbReference>
<evidence type="ECO:0000259" key="5">
    <source>
        <dbReference type="PROSITE" id="PS50893"/>
    </source>
</evidence>
<dbReference type="Proteomes" id="UP001164390">
    <property type="component" value="Chromosome"/>
</dbReference>
<dbReference type="GO" id="GO:0016887">
    <property type="term" value="F:ATP hydrolysis activity"/>
    <property type="evidence" value="ECO:0007669"/>
    <property type="project" value="InterPro"/>
</dbReference>
<evidence type="ECO:0000313" key="6">
    <source>
        <dbReference type="EMBL" id="UYM06590.1"/>
    </source>
</evidence>
<dbReference type="PANTHER" id="PTHR43776">
    <property type="entry name" value="TRANSPORT ATP-BINDING PROTEIN"/>
    <property type="match status" value="1"/>
</dbReference>
<dbReference type="CDD" id="cd03257">
    <property type="entry name" value="ABC_NikE_OppD_transporters"/>
    <property type="match status" value="1"/>
</dbReference>
<reference evidence="6" key="1">
    <citation type="submission" date="2022-01" db="EMBL/GenBank/DDBJ databases">
        <title>Nocardioidaceae gen. sp. A5X3R13.</title>
        <authorList>
            <person name="Lopez Marin M.A."/>
            <person name="Uhlik O."/>
        </authorList>
    </citation>
    <scope>NUCLEOTIDE SEQUENCE</scope>
    <source>
        <strain evidence="6">A5X3R13</strain>
    </source>
</reference>
<dbReference type="PANTHER" id="PTHR43776:SF7">
    <property type="entry name" value="D,D-DIPEPTIDE TRANSPORT ATP-BINDING PROTEIN DDPF-RELATED"/>
    <property type="match status" value="1"/>
</dbReference>
<evidence type="ECO:0000313" key="7">
    <source>
        <dbReference type="Proteomes" id="UP001164390"/>
    </source>
</evidence>
<dbReference type="KEGG" id="sgrg:L0C25_05830"/>
<gene>
    <name evidence="6" type="ORF">L0C25_05830</name>
</gene>
<dbReference type="RefSeq" id="WP_271635498.1">
    <property type="nucleotide sequence ID" value="NZ_CP094970.1"/>
</dbReference>
<keyword evidence="7" id="KW-1185">Reference proteome</keyword>
<evidence type="ECO:0000256" key="2">
    <source>
        <dbReference type="ARBA" id="ARBA00022448"/>
    </source>
</evidence>
<evidence type="ECO:0000256" key="4">
    <source>
        <dbReference type="ARBA" id="ARBA00022840"/>
    </source>
</evidence>
<dbReference type="PROSITE" id="PS00211">
    <property type="entry name" value="ABC_TRANSPORTER_1"/>
    <property type="match status" value="1"/>
</dbReference>
<dbReference type="InterPro" id="IPR003439">
    <property type="entry name" value="ABC_transporter-like_ATP-bd"/>
</dbReference>
<dbReference type="SUPFAM" id="SSF52540">
    <property type="entry name" value="P-loop containing nucleoside triphosphate hydrolases"/>
    <property type="match status" value="1"/>
</dbReference>
<evidence type="ECO:0000256" key="1">
    <source>
        <dbReference type="ARBA" id="ARBA00005417"/>
    </source>
</evidence>
<evidence type="ECO:0000256" key="3">
    <source>
        <dbReference type="ARBA" id="ARBA00022741"/>
    </source>
</evidence>
<feature type="domain" description="ABC transporter" evidence="5">
    <location>
        <begin position="14"/>
        <end position="256"/>
    </location>
</feature>
<dbReference type="GO" id="GO:0055085">
    <property type="term" value="P:transmembrane transport"/>
    <property type="evidence" value="ECO:0007669"/>
    <property type="project" value="UniProtKB-ARBA"/>
</dbReference>
<dbReference type="SMART" id="SM00382">
    <property type="entry name" value="AAA"/>
    <property type="match status" value="1"/>
</dbReference>
<dbReference type="EMBL" id="CP094970">
    <property type="protein sequence ID" value="UYM06590.1"/>
    <property type="molecule type" value="Genomic_DNA"/>
</dbReference>